<sequence>MRQADTRGTRPPASLVTVIGSPACTVGSLLSELAEDFLNFGRSVTVICRTMSIFGPVMTGTRISFITGPQILMSNPCNSHAERAAG</sequence>
<evidence type="ECO:0000313" key="2">
    <source>
        <dbReference type="Proteomes" id="UP000199372"/>
    </source>
</evidence>
<organism evidence="1 2">
    <name type="scientific">Palleronia pelagia</name>
    <dbReference type="NCBI Taxonomy" id="387096"/>
    <lineage>
        <taxon>Bacteria</taxon>
        <taxon>Pseudomonadati</taxon>
        <taxon>Pseudomonadota</taxon>
        <taxon>Alphaproteobacteria</taxon>
        <taxon>Rhodobacterales</taxon>
        <taxon>Roseobacteraceae</taxon>
        <taxon>Palleronia</taxon>
    </lineage>
</organism>
<keyword evidence="2" id="KW-1185">Reference proteome</keyword>
<gene>
    <name evidence="1" type="ORF">SAMN04488011_106276</name>
</gene>
<protein>
    <submittedName>
        <fullName evidence="1">Uncharacterized protein</fullName>
    </submittedName>
</protein>
<reference evidence="2" key="1">
    <citation type="submission" date="2016-10" db="EMBL/GenBank/DDBJ databases">
        <authorList>
            <person name="Varghese N."/>
            <person name="Submissions S."/>
        </authorList>
    </citation>
    <scope>NUCLEOTIDE SEQUENCE [LARGE SCALE GENOMIC DNA]</scope>
    <source>
        <strain evidence="2">DSM 26893</strain>
    </source>
</reference>
<dbReference type="AlphaFoldDB" id="A0A1H8JNT5"/>
<name>A0A1H8JNT5_9RHOB</name>
<dbReference type="EMBL" id="FOCM01000006">
    <property type="protein sequence ID" value="SEN82007.1"/>
    <property type="molecule type" value="Genomic_DNA"/>
</dbReference>
<dbReference type="Proteomes" id="UP000199372">
    <property type="component" value="Unassembled WGS sequence"/>
</dbReference>
<proteinExistence type="predicted"/>
<accession>A0A1H8JNT5</accession>
<evidence type="ECO:0000313" key="1">
    <source>
        <dbReference type="EMBL" id="SEN82007.1"/>
    </source>
</evidence>